<evidence type="ECO:0000259" key="4">
    <source>
        <dbReference type="Pfam" id="PF08241"/>
    </source>
</evidence>
<feature type="domain" description="Methyltransferase type 11" evidence="4">
    <location>
        <begin position="43"/>
        <end position="135"/>
    </location>
</feature>
<dbReference type="STRING" id="1886670.PTI45_01023"/>
<keyword evidence="3 5" id="KW-0808">Transferase</keyword>
<evidence type="ECO:0000313" key="5">
    <source>
        <dbReference type="EMBL" id="ODP29540.1"/>
    </source>
</evidence>
<protein>
    <submittedName>
        <fullName evidence="5">Putative methyltransferase</fullName>
    </submittedName>
</protein>
<dbReference type="CDD" id="cd02440">
    <property type="entry name" value="AdoMet_MTases"/>
    <property type="match status" value="1"/>
</dbReference>
<proteinExistence type="inferred from homology"/>
<reference evidence="5 6" key="1">
    <citation type="submission" date="2016-08" db="EMBL/GenBank/DDBJ databases">
        <title>Genome sequencing of Paenibacillus sp. TI45-13ar, isolated from Korean traditional nuruk.</title>
        <authorList>
            <person name="Kim S.-J."/>
        </authorList>
    </citation>
    <scope>NUCLEOTIDE SEQUENCE [LARGE SCALE GENOMIC DNA]</scope>
    <source>
        <strain evidence="5 6">TI45-13ar</strain>
    </source>
</reference>
<evidence type="ECO:0000256" key="3">
    <source>
        <dbReference type="ARBA" id="ARBA00022679"/>
    </source>
</evidence>
<dbReference type="EMBL" id="MDER01000030">
    <property type="protein sequence ID" value="ODP29540.1"/>
    <property type="molecule type" value="Genomic_DNA"/>
</dbReference>
<dbReference type="SUPFAM" id="SSF53335">
    <property type="entry name" value="S-adenosyl-L-methionine-dependent methyltransferases"/>
    <property type="match status" value="1"/>
</dbReference>
<dbReference type="InterPro" id="IPR013216">
    <property type="entry name" value="Methyltransf_11"/>
</dbReference>
<dbReference type="PANTHER" id="PTHR44942:SF4">
    <property type="entry name" value="METHYLTRANSFERASE TYPE 11 DOMAIN-CONTAINING PROTEIN"/>
    <property type="match status" value="1"/>
</dbReference>
<dbReference type="Pfam" id="PF08241">
    <property type="entry name" value="Methyltransf_11"/>
    <property type="match status" value="1"/>
</dbReference>
<keyword evidence="2 5" id="KW-0489">Methyltransferase</keyword>
<comment type="similarity">
    <text evidence="1">Belongs to the methyltransferase superfamily.</text>
</comment>
<dbReference type="Proteomes" id="UP000094578">
    <property type="component" value="Unassembled WGS sequence"/>
</dbReference>
<dbReference type="InterPro" id="IPR029063">
    <property type="entry name" value="SAM-dependent_MTases_sf"/>
</dbReference>
<gene>
    <name evidence="5" type="ORF">PTI45_01023</name>
</gene>
<keyword evidence="6" id="KW-1185">Reference proteome</keyword>
<dbReference type="GO" id="GO:0008757">
    <property type="term" value="F:S-adenosylmethionine-dependent methyltransferase activity"/>
    <property type="evidence" value="ECO:0007669"/>
    <property type="project" value="InterPro"/>
</dbReference>
<dbReference type="Gene3D" id="3.40.50.150">
    <property type="entry name" value="Vaccinia Virus protein VP39"/>
    <property type="match status" value="1"/>
</dbReference>
<evidence type="ECO:0000256" key="1">
    <source>
        <dbReference type="ARBA" id="ARBA00008361"/>
    </source>
</evidence>
<dbReference type="GO" id="GO:0032259">
    <property type="term" value="P:methylation"/>
    <property type="evidence" value="ECO:0007669"/>
    <property type="project" value="UniProtKB-KW"/>
</dbReference>
<dbReference type="AlphaFoldDB" id="A0A1E3L9A3"/>
<dbReference type="PANTHER" id="PTHR44942">
    <property type="entry name" value="METHYLTRANSF_11 DOMAIN-CONTAINING PROTEIN"/>
    <property type="match status" value="1"/>
</dbReference>
<comment type="caution">
    <text evidence="5">The sequence shown here is derived from an EMBL/GenBank/DDBJ whole genome shotgun (WGS) entry which is preliminary data.</text>
</comment>
<dbReference type="PATRIC" id="fig|1886670.3.peg.1045"/>
<organism evidence="5 6">
    <name type="scientific">Paenibacillus nuruki</name>
    <dbReference type="NCBI Taxonomy" id="1886670"/>
    <lineage>
        <taxon>Bacteria</taxon>
        <taxon>Bacillati</taxon>
        <taxon>Bacillota</taxon>
        <taxon>Bacilli</taxon>
        <taxon>Bacillales</taxon>
        <taxon>Paenibacillaceae</taxon>
        <taxon>Paenibacillus</taxon>
    </lineage>
</organism>
<evidence type="ECO:0000313" key="6">
    <source>
        <dbReference type="Proteomes" id="UP000094578"/>
    </source>
</evidence>
<sequence>MNSKERFSDRVHAYVKYRPSYPVAAIDYLYDVIGMKRENTIADIGAGTGIFAELLLERGNPVIGVEPNTEMREVAVATLVEEPNFEVSAGSAEATGLPDHSVDYITCAQAFHWFDQQATRSEFKRILKPEGKVILIWNSRLTTGTSFLEQYEQLLHDYGTDYTKVNHKNVSAEKLEPFFKKDTMELAKFGNRQVFNWEGLHGRLESSSYVPSSDNPRYNDMIEQLKRIFDHNQHEGVVFFDYETEVFWGEV</sequence>
<evidence type="ECO:0000256" key="2">
    <source>
        <dbReference type="ARBA" id="ARBA00022603"/>
    </source>
</evidence>
<name>A0A1E3L9A3_9BACL</name>
<dbReference type="InterPro" id="IPR051052">
    <property type="entry name" value="Diverse_substrate_MTase"/>
</dbReference>
<dbReference type="RefSeq" id="WP_069326472.1">
    <property type="nucleotide sequence ID" value="NZ_MDER01000030.1"/>
</dbReference>
<accession>A0A1E3L9A3</accession>